<evidence type="ECO:0000256" key="5">
    <source>
        <dbReference type="PROSITE-ProRule" id="PRU00221"/>
    </source>
</evidence>
<dbReference type="PANTHER" id="PTHR19849:SF0">
    <property type="entry name" value="PHOSPHOLIPASE A-2-ACTIVATING PROTEIN"/>
    <property type="match status" value="1"/>
</dbReference>
<comment type="subcellular location">
    <subcellularLocation>
        <location evidence="1">Cytoplasm</location>
    </subcellularLocation>
</comment>
<dbReference type="Proteomes" id="UP000189911">
    <property type="component" value="Chromosome E"/>
</dbReference>
<dbReference type="GO" id="GO:0043161">
    <property type="term" value="P:proteasome-mediated ubiquitin-dependent protein catabolic process"/>
    <property type="evidence" value="ECO:0007669"/>
    <property type="project" value="TreeGrafter"/>
</dbReference>
<evidence type="ECO:0000256" key="4">
    <source>
        <dbReference type="ARBA" id="ARBA00022737"/>
    </source>
</evidence>
<evidence type="ECO:0000256" key="3">
    <source>
        <dbReference type="ARBA" id="ARBA00022574"/>
    </source>
</evidence>
<dbReference type="EMBL" id="LT598451">
    <property type="protein sequence ID" value="SCU97670.1"/>
    <property type="molecule type" value="Genomic_DNA"/>
</dbReference>
<dbReference type="InterPro" id="IPR001680">
    <property type="entry name" value="WD40_rpt"/>
</dbReference>
<evidence type="ECO:0000259" key="7">
    <source>
        <dbReference type="PROSITE" id="PS51396"/>
    </source>
</evidence>
<dbReference type="GO" id="GO:0043130">
    <property type="term" value="F:ubiquitin binding"/>
    <property type="evidence" value="ECO:0007669"/>
    <property type="project" value="TreeGrafter"/>
</dbReference>
<evidence type="ECO:0000313" key="8">
    <source>
        <dbReference type="EMBL" id="SCU97670.1"/>
    </source>
</evidence>
<name>A0A1G4K248_9SACH</name>
<feature type="repeat" description="WD" evidence="5">
    <location>
        <begin position="101"/>
        <end position="130"/>
    </location>
</feature>
<dbReference type="InterPro" id="IPR020472">
    <property type="entry name" value="WD40_PAC1"/>
</dbReference>
<dbReference type="PROSITE" id="PS51396">
    <property type="entry name" value="PUL"/>
    <property type="match status" value="1"/>
</dbReference>
<dbReference type="InterPro" id="IPR038122">
    <property type="entry name" value="PFU_sf"/>
</dbReference>
<dbReference type="Pfam" id="PF09070">
    <property type="entry name" value="PFU"/>
    <property type="match status" value="1"/>
</dbReference>
<dbReference type="PRINTS" id="PR00320">
    <property type="entry name" value="GPROTEINBRPT"/>
</dbReference>
<evidence type="ECO:0000313" key="9">
    <source>
        <dbReference type="Proteomes" id="UP000189911"/>
    </source>
</evidence>
<dbReference type="InterPro" id="IPR036322">
    <property type="entry name" value="WD40_repeat_dom_sf"/>
</dbReference>
<accession>A0A1G4K248</accession>
<dbReference type="CDD" id="cd00200">
    <property type="entry name" value="WD40"/>
    <property type="match status" value="1"/>
</dbReference>
<dbReference type="Pfam" id="PF08324">
    <property type="entry name" value="PUL"/>
    <property type="match status" value="1"/>
</dbReference>
<dbReference type="AlphaFoldDB" id="A0A1G4K248"/>
<dbReference type="PANTHER" id="PTHR19849">
    <property type="entry name" value="PHOSPHOLIPASE A-2-ACTIVATING PROTEIN"/>
    <property type="match status" value="1"/>
</dbReference>
<feature type="repeat" description="WD" evidence="5">
    <location>
        <begin position="12"/>
        <end position="43"/>
    </location>
</feature>
<proteinExistence type="predicted"/>
<keyword evidence="9" id="KW-1185">Reference proteome</keyword>
<dbReference type="Pfam" id="PF00400">
    <property type="entry name" value="WD40"/>
    <property type="match status" value="6"/>
</dbReference>
<dbReference type="PROSITE" id="PS50082">
    <property type="entry name" value="WD_REPEATS_2"/>
    <property type="match status" value="4"/>
</dbReference>
<keyword evidence="3 5" id="KW-0853">WD repeat</keyword>
<dbReference type="GO" id="GO:0005737">
    <property type="term" value="C:cytoplasm"/>
    <property type="evidence" value="ECO:0007669"/>
    <property type="project" value="UniProtKB-SubCell"/>
</dbReference>
<dbReference type="PROSITE" id="PS51394">
    <property type="entry name" value="PFU"/>
    <property type="match status" value="1"/>
</dbReference>
<dbReference type="Gene3D" id="3.10.20.870">
    <property type="entry name" value="PFU (PLAA family ubiquitin binding), C-terminal domain"/>
    <property type="match status" value="1"/>
</dbReference>
<dbReference type="InterPro" id="IPR011989">
    <property type="entry name" value="ARM-like"/>
</dbReference>
<dbReference type="GO" id="GO:0005634">
    <property type="term" value="C:nucleus"/>
    <property type="evidence" value="ECO:0007669"/>
    <property type="project" value="TreeGrafter"/>
</dbReference>
<gene>
    <name evidence="8" type="ORF">LANO_0E16622G</name>
</gene>
<feature type="domain" description="PFU" evidence="6">
    <location>
        <begin position="355"/>
        <end position="450"/>
    </location>
</feature>
<keyword evidence="4" id="KW-0677">Repeat</keyword>
<dbReference type="GO" id="GO:0010992">
    <property type="term" value="P:ubiquitin recycling"/>
    <property type="evidence" value="ECO:0007669"/>
    <property type="project" value="TreeGrafter"/>
</dbReference>
<reference evidence="9" key="1">
    <citation type="submission" date="2016-03" db="EMBL/GenBank/DDBJ databases">
        <authorList>
            <person name="Devillers Hugo."/>
        </authorList>
    </citation>
    <scope>NUCLEOTIDE SEQUENCE [LARGE SCALE GENOMIC DNA]</scope>
</reference>
<dbReference type="Gene3D" id="1.25.10.10">
    <property type="entry name" value="Leucine-rich Repeat Variant"/>
    <property type="match status" value="1"/>
</dbReference>
<dbReference type="OrthoDB" id="10265988at2759"/>
<feature type="domain" description="PUL" evidence="7">
    <location>
        <begin position="464"/>
        <end position="714"/>
    </location>
</feature>
<organism evidence="8 9">
    <name type="scientific">Lachancea nothofagi CBS 11611</name>
    <dbReference type="NCBI Taxonomy" id="1266666"/>
    <lineage>
        <taxon>Eukaryota</taxon>
        <taxon>Fungi</taxon>
        <taxon>Dikarya</taxon>
        <taxon>Ascomycota</taxon>
        <taxon>Saccharomycotina</taxon>
        <taxon>Saccharomycetes</taxon>
        <taxon>Saccharomycetales</taxon>
        <taxon>Saccharomycetaceae</taxon>
        <taxon>Lachancea</taxon>
    </lineage>
</organism>
<feature type="repeat" description="WD" evidence="5">
    <location>
        <begin position="139"/>
        <end position="171"/>
    </location>
</feature>
<keyword evidence="2" id="KW-0963">Cytoplasm</keyword>
<sequence length="714" mass="78551">MTGGNFRLSAVLSGHVQDVKGVVAIDDERVASCSRDGTVRIWKKGYENLWQDNIAYQSDKFVNSLCYDVYSELLFCGGQDSLVNSISPSFDHLNTESTFVLVGHASNVCTLNSSQGYILSGSWDSTARVWFKGALKHTLKGHKASVWDVKMLPQVGTYLTASADGTIKLWNGEKVLKSFDNIHSDVVRHLDVNHSGDQFVSCSNDGTVKINDMDGRTLKTLVGHESFVYCVKYLANGDLVSCGEDRSVRIWNQDGSVKQVIRIPAVSVWDLDVLPNGDLIIGSSDTMVRIFTCDDSRLAPQNELDQFAKDIEETAISSQAMEFDESKLAPSDTLKKPGKEGQVVVVKSPSGVNEAHQFSQGKWTKVGDVVGSAGNDQKKEFEGKMYDYVFDVDVQEGAPPLKIPFNANGNPYQAADDFLARYELPASYREEVVRFLITNTGGVDLQQQSGPELPKSEQATSSMSVLPVKTYLEINSCNPDAIFSGIAKLNEIEKTFDDEDLAAIGAALHNLEDNSELLFAQASVMRSTWTNKTPAYDIMRLIVHYLPHADVMSDFIEEGLGSANPQLEMLTIRALANCFTNKIWGTELMSKIAVYESIFQTIDADRPQASTKTGNLAIAIATLTLNYSVMMLENQNVDILPSVADALNNKFGPSSMVQNSEEAAYRLLIAYGNLATVEPTLLQFAQSVSWIKSVKSSYGYLARFDQVLGDLKMN</sequence>
<evidence type="ECO:0000256" key="1">
    <source>
        <dbReference type="ARBA" id="ARBA00004496"/>
    </source>
</evidence>
<dbReference type="PROSITE" id="PS50294">
    <property type="entry name" value="WD_REPEATS_REGION"/>
    <property type="match status" value="2"/>
</dbReference>
<evidence type="ECO:0000259" key="6">
    <source>
        <dbReference type="PROSITE" id="PS51394"/>
    </source>
</evidence>
<protein>
    <submittedName>
        <fullName evidence="8">LANO_0E16622g1_1</fullName>
    </submittedName>
</protein>
<dbReference type="InterPro" id="IPR013535">
    <property type="entry name" value="PUL_dom"/>
</dbReference>
<feature type="repeat" description="WD" evidence="5">
    <location>
        <begin position="221"/>
        <end position="252"/>
    </location>
</feature>
<dbReference type="InterPro" id="IPR015943">
    <property type="entry name" value="WD40/YVTN_repeat-like_dom_sf"/>
</dbReference>
<dbReference type="SMART" id="SM00320">
    <property type="entry name" value="WD40"/>
    <property type="match status" value="7"/>
</dbReference>
<evidence type="ECO:0000256" key="2">
    <source>
        <dbReference type="ARBA" id="ARBA00022490"/>
    </source>
</evidence>
<dbReference type="Gene3D" id="2.130.10.10">
    <property type="entry name" value="YVTN repeat-like/Quinoprotein amine dehydrogenase"/>
    <property type="match status" value="1"/>
</dbReference>
<dbReference type="SUPFAM" id="SSF50978">
    <property type="entry name" value="WD40 repeat-like"/>
    <property type="match status" value="1"/>
</dbReference>
<dbReference type="InterPro" id="IPR015155">
    <property type="entry name" value="PFU"/>
</dbReference>